<dbReference type="STRING" id="489703.SAMN04488038_11925"/>
<dbReference type="Proteomes" id="UP000199233">
    <property type="component" value="Unassembled WGS sequence"/>
</dbReference>
<evidence type="ECO:0008006" key="5">
    <source>
        <dbReference type="Google" id="ProtNLM"/>
    </source>
</evidence>
<sequence length="417" mass="44264">MKAHFRVAAGLWLAQALPGTLAHAADAAPVVEAKCSQAAPKLPAAKAGGSVQTLPEGLVAELVTYFSVAGTYISKEADDAKTLACVREVNAFLLDLNTRKDLPDLQSPPALRLLYPAISSLSSALSEDAKKRAAATKGKDASDDTKQAAADSADAKRRLALMGEAAREALDNGAGHYAFYFGSNQQLLGNGDWVSGYAAMYRSESSLINIGDYGFFGWLPELRTFTTLEYFTRSSSAAQTDSSSSGSGSGSSGGNSDVVSPFDKKGGVANIQVGGNFMRPSDFFGLSFRLGYESLPVDGNKSMMATLRPNYSAGVVFRQPYLDSSVGQIFIGLARDKRWAKEDIGADETRNRYERIVLSGLLEMVKFGNGASVATRFYASMPAAGMSRSAQATDSELRLSILLGYDLNALRSLAVSP</sequence>
<protein>
    <recommendedName>
        <fullName evidence="5">MetA-pathway of phenol degradation</fullName>
    </recommendedName>
</protein>
<evidence type="ECO:0000256" key="2">
    <source>
        <dbReference type="SAM" id="SignalP"/>
    </source>
</evidence>
<keyword evidence="2" id="KW-0732">Signal</keyword>
<name>A0A1H9M6A4_9GAMM</name>
<keyword evidence="4" id="KW-1185">Reference proteome</keyword>
<organism evidence="3 4">
    <name type="scientific">Solimonas aquatica</name>
    <dbReference type="NCBI Taxonomy" id="489703"/>
    <lineage>
        <taxon>Bacteria</taxon>
        <taxon>Pseudomonadati</taxon>
        <taxon>Pseudomonadota</taxon>
        <taxon>Gammaproteobacteria</taxon>
        <taxon>Nevskiales</taxon>
        <taxon>Nevskiaceae</taxon>
        <taxon>Solimonas</taxon>
    </lineage>
</organism>
<feature type="region of interest" description="Disordered" evidence="1">
    <location>
        <begin position="238"/>
        <end position="257"/>
    </location>
</feature>
<feature type="chain" id="PRO_5011760940" description="MetA-pathway of phenol degradation" evidence="2">
    <location>
        <begin position="25"/>
        <end position="417"/>
    </location>
</feature>
<evidence type="ECO:0000313" key="4">
    <source>
        <dbReference type="Proteomes" id="UP000199233"/>
    </source>
</evidence>
<accession>A0A1H9M6A4</accession>
<dbReference type="EMBL" id="FOFS01000019">
    <property type="protein sequence ID" value="SER19214.1"/>
    <property type="molecule type" value="Genomic_DNA"/>
</dbReference>
<feature type="signal peptide" evidence="2">
    <location>
        <begin position="1"/>
        <end position="24"/>
    </location>
</feature>
<reference evidence="3 4" key="1">
    <citation type="submission" date="2016-10" db="EMBL/GenBank/DDBJ databases">
        <authorList>
            <person name="de Groot N.N."/>
        </authorList>
    </citation>
    <scope>NUCLEOTIDE SEQUENCE [LARGE SCALE GENOMIC DNA]</scope>
    <source>
        <strain evidence="3 4">DSM 25927</strain>
    </source>
</reference>
<dbReference type="AlphaFoldDB" id="A0A1H9M6A4"/>
<gene>
    <name evidence="3" type="ORF">SAMN04488038_11925</name>
</gene>
<evidence type="ECO:0000313" key="3">
    <source>
        <dbReference type="EMBL" id="SER19214.1"/>
    </source>
</evidence>
<dbReference type="RefSeq" id="WP_143069016.1">
    <property type="nucleotide sequence ID" value="NZ_FOFS01000019.1"/>
</dbReference>
<proteinExistence type="predicted"/>
<evidence type="ECO:0000256" key="1">
    <source>
        <dbReference type="SAM" id="MobiDB-lite"/>
    </source>
</evidence>